<evidence type="ECO:0000313" key="9">
    <source>
        <dbReference type="EMBL" id="BBP46411.1"/>
    </source>
</evidence>
<feature type="binding site" evidence="8">
    <location>
        <position position="220"/>
    </location>
    <ligand>
        <name>Mn(2+)</name>
        <dbReference type="ChEBI" id="CHEBI:29035"/>
    </ligand>
</feature>
<dbReference type="InterPro" id="IPR050646">
    <property type="entry name" value="Cas1"/>
</dbReference>
<dbReference type="NCBIfam" id="TIGR00287">
    <property type="entry name" value="cas1"/>
    <property type="match status" value="1"/>
</dbReference>
<keyword evidence="10" id="KW-1185">Reference proteome</keyword>
<gene>
    <name evidence="9" type="primary">cas1-2</name>
    <name evidence="8" type="synonym">cas1</name>
    <name evidence="9" type="ORF">THMIRHAS_17840</name>
</gene>
<keyword evidence="7 8" id="KW-0238">DNA-binding</keyword>
<comment type="similarity">
    <text evidence="8">Belongs to the CRISPR-associated endonuclease Cas1 family.</text>
</comment>
<keyword evidence="5 8" id="KW-0460">Magnesium</keyword>
<accession>A0A6F8PWA7</accession>
<evidence type="ECO:0000313" key="10">
    <source>
        <dbReference type="Proteomes" id="UP000501726"/>
    </source>
</evidence>
<evidence type="ECO:0000256" key="8">
    <source>
        <dbReference type="HAMAP-Rule" id="MF_01470"/>
    </source>
</evidence>
<dbReference type="HAMAP" id="MF_01470">
    <property type="entry name" value="Cas1"/>
    <property type="match status" value="1"/>
</dbReference>
<evidence type="ECO:0000256" key="5">
    <source>
        <dbReference type="ARBA" id="ARBA00022842"/>
    </source>
</evidence>
<dbReference type="NCBIfam" id="TIGR03638">
    <property type="entry name" value="cas1_ECOLI"/>
    <property type="match status" value="1"/>
</dbReference>
<sequence>MAEPKQEVKRLFIKVTRDSLPQVKDKYPFIYLERGRLEIDDASVKWIDSTGNVVRLPIATLNCLLLGPGTSITHEAVKVTAAANCGICWVGEDSLLFYAAGQTPSSDTRNLRHQIELSADPIKSVEIARKMFMRRFPSADLEGKALAEMMGMEGYRVRQIYEEKAQEYGVGWQGRKFVQGKFELSDMTNQILTSCNAALYGILSSVVHSLGYSPHIGFIHSGSPLPFVYDLADLYKERLCIDLAFSLTLQMGGRYNKYKVANAFKDRVIEMDLLQTIAKDIEAILGEKRARRPRK</sequence>
<dbReference type="InterPro" id="IPR019851">
    <property type="entry name" value="CRISPR-assoc_Cas1_ECOLI"/>
</dbReference>
<dbReference type="PANTHER" id="PTHR34353:SF3">
    <property type="entry name" value="CRISPR-ASSOCIATED ENDONUCLEASE CAS1"/>
    <property type="match status" value="1"/>
</dbReference>
<dbReference type="InterPro" id="IPR033641">
    <property type="entry name" value="Cas1_I-E"/>
</dbReference>
<protein>
    <recommendedName>
        <fullName evidence="8">CRISPR-associated endonuclease Cas1</fullName>
        <ecNumber evidence="8">3.1.-.-</ecNumber>
    </recommendedName>
</protein>
<dbReference type="AlphaFoldDB" id="A0A6F8PWA7"/>
<feature type="binding site" evidence="8">
    <location>
        <position position="153"/>
    </location>
    <ligand>
        <name>Mn(2+)</name>
        <dbReference type="ChEBI" id="CHEBI:29035"/>
    </ligand>
</feature>
<comment type="subunit">
    <text evidence="8">Homodimer, forms a heterotetramer with a Cas2 homodimer.</text>
</comment>
<dbReference type="PANTHER" id="PTHR34353">
    <property type="entry name" value="CRISPR-ASSOCIATED ENDONUCLEASE CAS1 1"/>
    <property type="match status" value="1"/>
</dbReference>
<dbReference type="EC" id="3.1.-.-" evidence="8"/>
<keyword evidence="4 8" id="KW-0378">Hydrolase</keyword>
<dbReference type="KEGG" id="tse:THMIRHAS_17840"/>
<comment type="function">
    <text evidence="8">CRISPR (clustered regularly interspaced short palindromic repeat), is an adaptive immune system that provides protection against mobile genetic elements (viruses, transposable elements and conjugative plasmids). CRISPR clusters contain spacers, sequences complementary to antecedent mobile elements, and target invading nucleic acids. CRISPR clusters are transcribed and processed into CRISPR RNA (crRNA). Acts as a dsDNA endonuclease. Involved in the integration of spacer DNA into the CRISPR cassette.</text>
</comment>
<keyword evidence="6 8" id="KW-0051">Antiviral defense</keyword>
<feature type="binding site" evidence="8">
    <location>
        <position position="233"/>
    </location>
    <ligand>
        <name>Mn(2+)</name>
        <dbReference type="ChEBI" id="CHEBI:29035"/>
    </ligand>
</feature>
<evidence type="ECO:0000256" key="6">
    <source>
        <dbReference type="ARBA" id="ARBA00023118"/>
    </source>
</evidence>
<evidence type="ECO:0000256" key="2">
    <source>
        <dbReference type="ARBA" id="ARBA00022723"/>
    </source>
</evidence>
<dbReference type="InterPro" id="IPR042206">
    <property type="entry name" value="CRISPR-assoc_Cas1_C"/>
</dbReference>
<dbReference type="Proteomes" id="UP000501726">
    <property type="component" value="Chromosome"/>
</dbReference>
<dbReference type="EMBL" id="AP021889">
    <property type="protein sequence ID" value="BBP46411.1"/>
    <property type="molecule type" value="Genomic_DNA"/>
</dbReference>
<evidence type="ECO:0000256" key="7">
    <source>
        <dbReference type="ARBA" id="ARBA00023125"/>
    </source>
</evidence>
<dbReference type="Gene3D" id="3.100.10.20">
    <property type="entry name" value="CRISPR-associated endonuclease Cas1, N-terminal domain"/>
    <property type="match status" value="1"/>
</dbReference>
<dbReference type="GO" id="GO:0003677">
    <property type="term" value="F:DNA binding"/>
    <property type="evidence" value="ECO:0007669"/>
    <property type="project" value="UniProtKB-KW"/>
</dbReference>
<dbReference type="GO" id="GO:0004520">
    <property type="term" value="F:DNA endonuclease activity"/>
    <property type="evidence" value="ECO:0007669"/>
    <property type="project" value="InterPro"/>
</dbReference>
<evidence type="ECO:0000256" key="4">
    <source>
        <dbReference type="ARBA" id="ARBA00022801"/>
    </source>
</evidence>
<dbReference type="InterPro" id="IPR042211">
    <property type="entry name" value="CRISPR-assoc_Cas1_N"/>
</dbReference>
<dbReference type="GO" id="GO:0043571">
    <property type="term" value="P:maintenance of CRISPR repeat elements"/>
    <property type="evidence" value="ECO:0007669"/>
    <property type="project" value="UniProtKB-UniRule"/>
</dbReference>
<comment type="cofactor">
    <cofactor evidence="8">
        <name>Mg(2+)</name>
        <dbReference type="ChEBI" id="CHEBI:18420"/>
    </cofactor>
    <cofactor evidence="8">
        <name>Mn(2+)</name>
        <dbReference type="ChEBI" id="CHEBI:29035"/>
    </cofactor>
</comment>
<name>A0A6F8PWA7_9GAMM</name>
<dbReference type="GO" id="GO:0016787">
    <property type="term" value="F:hydrolase activity"/>
    <property type="evidence" value="ECO:0007669"/>
    <property type="project" value="UniProtKB-KW"/>
</dbReference>
<dbReference type="GO" id="GO:0051607">
    <property type="term" value="P:defense response to virus"/>
    <property type="evidence" value="ECO:0007669"/>
    <property type="project" value="UniProtKB-UniRule"/>
</dbReference>
<dbReference type="GO" id="GO:0046872">
    <property type="term" value="F:metal ion binding"/>
    <property type="evidence" value="ECO:0007669"/>
    <property type="project" value="UniProtKB-UniRule"/>
</dbReference>
<evidence type="ECO:0000256" key="3">
    <source>
        <dbReference type="ARBA" id="ARBA00022759"/>
    </source>
</evidence>
<organism evidence="9 10">
    <name type="scientific">Thiosulfatimonas sediminis</name>
    <dbReference type="NCBI Taxonomy" id="2675054"/>
    <lineage>
        <taxon>Bacteria</taxon>
        <taxon>Pseudomonadati</taxon>
        <taxon>Pseudomonadota</taxon>
        <taxon>Gammaproteobacteria</taxon>
        <taxon>Thiotrichales</taxon>
        <taxon>Piscirickettsiaceae</taxon>
        <taxon>Thiosulfatimonas</taxon>
    </lineage>
</organism>
<dbReference type="InterPro" id="IPR002729">
    <property type="entry name" value="CRISPR-assoc_Cas1"/>
</dbReference>
<dbReference type="CDD" id="cd09719">
    <property type="entry name" value="Cas1_I-E"/>
    <property type="match status" value="1"/>
</dbReference>
<dbReference type="RefSeq" id="WP_173272990.1">
    <property type="nucleotide sequence ID" value="NZ_AP021889.1"/>
</dbReference>
<dbReference type="Gene3D" id="1.20.120.920">
    <property type="entry name" value="CRISPR-associated endonuclease Cas1, C-terminal domain"/>
    <property type="match status" value="1"/>
</dbReference>
<keyword evidence="1 8" id="KW-0540">Nuclease</keyword>
<proteinExistence type="inferred from homology"/>
<reference evidence="10" key="1">
    <citation type="submission" date="2019-11" db="EMBL/GenBank/DDBJ databases">
        <title>Isolation and characterization of two novel species in the genus Thiomicrorhabdus.</title>
        <authorList>
            <person name="Mochizuki J."/>
            <person name="Kojima H."/>
            <person name="Fukui M."/>
        </authorList>
    </citation>
    <scope>NUCLEOTIDE SEQUENCE [LARGE SCALE GENOMIC DNA]</scope>
    <source>
        <strain evidence="10">aks77</strain>
    </source>
</reference>
<keyword evidence="3 8" id="KW-0255">Endonuclease</keyword>
<keyword evidence="8" id="KW-0464">Manganese</keyword>
<evidence type="ECO:0000256" key="1">
    <source>
        <dbReference type="ARBA" id="ARBA00022722"/>
    </source>
</evidence>
<keyword evidence="2 8" id="KW-0479">Metal-binding</keyword>